<feature type="compositionally biased region" description="Basic and acidic residues" evidence="1">
    <location>
        <begin position="71"/>
        <end position="103"/>
    </location>
</feature>
<name>A0AAV7LZP3_PLEWA</name>
<feature type="signal peptide" evidence="2">
    <location>
        <begin position="1"/>
        <end position="21"/>
    </location>
</feature>
<accession>A0AAV7LZP3</accession>
<feature type="compositionally biased region" description="Basic and acidic residues" evidence="1">
    <location>
        <begin position="196"/>
        <end position="239"/>
    </location>
</feature>
<keyword evidence="4" id="KW-1185">Reference proteome</keyword>
<evidence type="ECO:0000256" key="2">
    <source>
        <dbReference type="SAM" id="SignalP"/>
    </source>
</evidence>
<proteinExistence type="predicted"/>
<feature type="compositionally biased region" description="Basic residues" evidence="1">
    <location>
        <begin position="240"/>
        <end position="256"/>
    </location>
</feature>
<evidence type="ECO:0000313" key="4">
    <source>
        <dbReference type="Proteomes" id="UP001066276"/>
    </source>
</evidence>
<comment type="caution">
    <text evidence="3">The sequence shown here is derived from an EMBL/GenBank/DDBJ whole genome shotgun (WGS) entry which is preliminary data.</text>
</comment>
<evidence type="ECO:0000313" key="3">
    <source>
        <dbReference type="EMBL" id="KAJ1096010.1"/>
    </source>
</evidence>
<gene>
    <name evidence="3" type="ORF">NDU88_001159</name>
</gene>
<dbReference type="EMBL" id="JANPWB010000014">
    <property type="protein sequence ID" value="KAJ1096010.1"/>
    <property type="molecule type" value="Genomic_DNA"/>
</dbReference>
<feature type="region of interest" description="Disordered" evidence="1">
    <location>
        <begin position="68"/>
        <end position="302"/>
    </location>
</feature>
<sequence>MGTWNGLLFVSLVAVLETTQQGAIDVHNLLIFMYGMSEKKDASQVALTTDPMKADSWALLAPVGYTKRGKRTEDADREQNEDADKREDKASEEHAVSITKEQEENATEEEEGNGTREQEENAAGELEENRHPVDLGLQQPLTGGCKCDWELDPANEALGPGADQRVPQWDHAEFCVPTQGGDDKGGSEEQGGGWGVDDRREWTEDADREQKEDTDKQEDKATDGARGERHQRTGGERNRRGGRRRRLRTRRKRRRGVGGVQARRRAEERSGRGRSRSGPRKNQPNRGTRRIQERRPRTQLPR</sequence>
<evidence type="ECO:0000256" key="1">
    <source>
        <dbReference type="SAM" id="MobiDB-lite"/>
    </source>
</evidence>
<keyword evidence="2" id="KW-0732">Signal</keyword>
<dbReference type="AlphaFoldDB" id="A0AAV7LZP3"/>
<organism evidence="3 4">
    <name type="scientific">Pleurodeles waltl</name>
    <name type="common">Iberian ribbed newt</name>
    <dbReference type="NCBI Taxonomy" id="8319"/>
    <lineage>
        <taxon>Eukaryota</taxon>
        <taxon>Metazoa</taxon>
        <taxon>Chordata</taxon>
        <taxon>Craniata</taxon>
        <taxon>Vertebrata</taxon>
        <taxon>Euteleostomi</taxon>
        <taxon>Amphibia</taxon>
        <taxon>Batrachia</taxon>
        <taxon>Caudata</taxon>
        <taxon>Salamandroidea</taxon>
        <taxon>Salamandridae</taxon>
        <taxon>Pleurodelinae</taxon>
        <taxon>Pleurodeles</taxon>
    </lineage>
</organism>
<protein>
    <submittedName>
        <fullName evidence="3">Uncharacterized protein</fullName>
    </submittedName>
</protein>
<reference evidence="3" key="1">
    <citation type="journal article" date="2022" name="bioRxiv">
        <title>Sequencing and chromosome-scale assembly of the giantPleurodeles waltlgenome.</title>
        <authorList>
            <person name="Brown T."/>
            <person name="Elewa A."/>
            <person name="Iarovenko S."/>
            <person name="Subramanian E."/>
            <person name="Araus A.J."/>
            <person name="Petzold A."/>
            <person name="Susuki M."/>
            <person name="Suzuki K.-i.T."/>
            <person name="Hayashi T."/>
            <person name="Toyoda A."/>
            <person name="Oliveira C."/>
            <person name="Osipova E."/>
            <person name="Leigh N.D."/>
            <person name="Simon A."/>
            <person name="Yun M.H."/>
        </authorList>
    </citation>
    <scope>NUCLEOTIDE SEQUENCE</scope>
    <source>
        <strain evidence="3">20211129_DDA</strain>
        <tissue evidence="3">Liver</tissue>
    </source>
</reference>
<feature type="chain" id="PRO_5043764924" evidence="2">
    <location>
        <begin position="22"/>
        <end position="302"/>
    </location>
</feature>
<dbReference type="Proteomes" id="UP001066276">
    <property type="component" value="Chromosome 10"/>
</dbReference>